<accession>A0A4R7NFE2</accession>
<dbReference type="RefSeq" id="WP_133698220.1">
    <property type="nucleotide sequence ID" value="NZ_SOBR01000008.1"/>
</dbReference>
<dbReference type="PANTHER" id="PTHR34700">
    <property type="entry name" value="POTASSIUM BINDING PROTEIN KBP"/>
    <property type="match status" value="1"/>
</dbReference>
<proteinExistence type="predicted"/>
<evidence type="ECO:0000313" key="1">
    <source>
        <dbReference type="EMBL" id="TDU19245.1"/>
    </source>
</evidence>
<sequence length="294" mass="31756">MWAGYGGRLVALVLVLVGVVGVASAAEERDGPQDVVHLSPRIREVPPSEATPSIKRRTIAPFLNDYRLLDSRAKLKETSYVVAGDDGQQLIGSGDRFYARAGKGAGLSRDARRVIYRPGTVYRDPESGALLGIELRAVGEAGWVKREGNLAVFEVLEARREVRPGDRLLPYREERLSLTFPLQVPEHAVDGEILGAPESMNYVGRHAIVALDLGRRNGITPGTVLALDAAPVRVADPIEGDTLHLAGAPGGLAMVFESFERVSYALILEATRPLEVGDGVSTPERHVLTSLDVR</sequence>
<dbReference type="Proteomes" id="UP000295380">
    <property type="component" value="Unassembled WGS sequence"/>
</dbReference>
<dbReference type="OrthoDB" id="9765158at2"/>
<organism evidence="1 2">
    <name type="scientific">Chromohalobacter marismortui</name>
    <dbReference type="NCBI Taxonomy" id="42055"/>
    <lineage>
        <taxon>Bacteria</taxon>
        <taxon>Pseudomonadati</taxon>
        <taxon>Pseudomonadota</taxon>
        <taxon>Gammaproteobacteria</taxon>
        <taxon>Oceanospirillales</taxon>
        <taxon>Halomonadaceae</taxon>
        <taxon>Chromohalobacter</taxon>
    </lineage>
</organism>
<name>A0A4R7NFE2_9GAMM</name>
<dbReference type="PANTHER" id="PTHR34700:SF8">
    <property type="entry name" value="POTASSIUM BINDING PROTEIN KBP"/>
    <property type="match status" value="1"/>
</dbReference>
<evidence type="ECO:0000313" key="2">
    <source>
        <dbReference type="Proteomes" id="UP000295380"/>
    </source>
</evidence>
<dbReference type="InterPro" id="IPR052196">
    <property type="entry name" value="Bact_Kbp"/>
</dbReference>
<dbReference type="AlphaFoldDB" id="A0A4R7NFE2"/>
<evidence type="ECO:0008006" key="3">
    <source>
        <dbReference type="Google" id="ProtNLM"/>
    </source>
</evidence>
<reference evidence="1 2" key="1">
    <citation type="submission" date="2019-03" db="EMBL/GenBank/DDBJ databases">
        <title>Genomic Encyclopedia of Type Strains, Phase IV (KMG-IV): sequencing the most valuable type-strain genomes for metagenomic binning, comparative biology and taxonomic classification.</title>
        <authorList>
            <person name="Goeker M."/>
        </authorList>
    </citation>
    <scope>NUCLEOTIDE SEQUENCE [LARGE SCALE GENOMIC DNA]</scope>
    <source>
        <strain evidence="1 2">DSM 6770</strain>
    </source>
</reference>
<gene>
    <name evidence="1" type="ORF">C8E00_10833</name>
</gene>
<dbReference type="EMBL" id="SOBR01000008">
    <property type="protein sequence ID" value="TDU19245.1"/>
    <property type="molecule type" value="Genomic_DNA"/>
</dbReference>
<comment type="caution">
    <text evidence="1">The sequence shown here is derived from an EMBL/GenBank/DDBJ whole genome shotgun (WGS) entry which is preliminary data.</text>
</comment>
<keyword evidence="2" id="KW-1185">Reference proteome</keyword>
<protein>
    <recommendedName>
        <fullName evidence="3">Peptidoglycan-binding protein</fullName>
    </recommendedName>
</protein>